<keyword evidence="7 11" id="KW-0547">Nucleotide-binding</keyword>
<dbReference type="CDD" id="cd06223">
    <property type="entry name" value="PRTases_typeI"/>
    <property type="match status" value="1"/>
</dbReference>
<sequence length="217" mass="23998">MNTKDPRFPNLHVLTHPLIQHKLSHMREKDTSTRTFRELLREITLLMGYEITRDLPLTTRTIETPLQTMDAPVIAGRKLAVVPVLRAGIGMSDGLLELIPSARVGHIGVYRDPETLEPVEYMVRLPDLAERTFILCDPMVATGNSAVHAVNVLKKRGVADAQILFLALVAAPEGVQVFQDAHPEVKLYVASLDSHLNEHAYIVPGLGDAGDRIFGTK</sequence>
<evidence type="ECO:0000256" key="11">
    <source>
        <dbReference type="HAMAP-Rule" id="MF_01218"/>
    </source>
</evidence>
<dbReference type="GO" id="GO:0016757">
    <property type="term" value="F:glycosyltransferase activity"/>
    <property type="evidence" value="ECO:0007669"/>
    <property type="project" value="UniProtKB-KW"/>
</dbReference>
<dbReference type="SUPFAM" id="SSF53271">
    <property type="entry name" value="PRTase-like"/>
    <property type="match status" value="1"/>
</dbReference>
<gene>
    <name evidence="11 13" type="primary">upp</name>
    <name evidence="13" type="ORF">GCM10022212_09200</name>
</gene>
<feature type="binding site" evidence="11">
    <location>
        <position position="208"/>
    </location>
    <ligand>
        <name>5-phospho-alpha-D-ribose 1-diphosphate</name>
        <dbReference type="ChEBI" id="CHEBI:58017"/>
    </ligand>
</feature>
<dbReference type="NCBIfam" id="NF001097">
    <property type="entry name" value="PRK00129.1"/>
    <property type="match status" value="1"/>
</dbReference>
<evidence type="ECO:0000256" key="1">
    <source>
        <dbReference type="ARBA" id="ARBA00005180"/>
    </source>
</evidence>
<keyword evidence="14" id="KW-1185">Reference proteome</keyword>
<evidence type="ECO:0000256" key="6">
    <source>
        <dbReference type="ARBA" id="ARBA00022679"/>
    </source>
</evidence>
<comment type="similarity">
    <text evidence="2 11">Belongs to the UPRTase family.</text>
</comment>
<dbReference type="InterPro" id="IPR050054">
    <property type="entry name" value="UPRTase/APRTase"/>
</dbReference>
<evidence type="ECO:0000256" key="5">
    <source>
        <dbReference type="ARBA" id="ARBA00022676"/>
    </source>
</evidence>
<dbReference type="PANTHER" id="PTHR32315:SF4">
    <property type="entry name" value="URACIL PHOSPHORIBOSYLTRANSFERASE, CHLOROPLASTIC"/>
    <property type="match status" value="1"/>
</dbReference>
<evidence type="ECO:0000313" key="14">
    <source>
        <dbReference type="Proteomes" id="UP001501353"/>
    </source>
</evidence>
<reference evidence="14" key="1">
    <citation type="journal article" date="2019" name="Int. J. Syst. Evol. Microbiol.">
        <title>The Global Catalogue of Microorganisms (GCM) 10K type strain sequencing project: providing services to taxonomists for standard genome sequencing and annotation.</title>
        <authorList>
            <consortium name="The Broad Institute Genomics Platform"/>
            <consortium name="The Broad Institute Genome Sequencing Center for Infectious Disease"/>
            <person name="Wu L."/>
            <person name="Ma J."/>
        </authorList>
    </citation>
    <scope>NUCLEOTIDE SEQUENCE [LARGE SCALE GENOMIC DNA]</scope>
    <source>
        <strain evidence="14">JCM 16673</strain>
    </source>
</reference>
<dbReference type="PANTHER" id="PTHR32315">
    <property type="entry name" value="ADENINE PHOSPHORIBOSYLTRANSFERASE"/>
    <property type="match status" value="1"/>
</dbReference>
<proteinExistence type="inferred from homology"/>
<dbReference type="EC" id="2.4.2.9" evidence="3 11"/>
<keyword evidence="4 11" id="KW-0021">Allosteric enzyme</keyword>
<evidence type="ECO:0000256" key="8">
    <source>
        <dbReference type="ARBA" id="ARBA00022842"/>
    </source>
</evidence>
<organism evidence="13 14">
    <name type="scientific">Actimicrobium antarcticum</name>
    <dbReference type="NCBI Taxonomy" id="1051899"/>
    <lineage>
        <taxon>Bacteria</taxon>
        <taxon>Pseudomonadati</taxon>
        <taxon>Pseudomonadota</taxon>
        <taxon>Betaproteobacteria</taxon>
        <taxon>Burkholderiales</taxon>
        <taxon>Oxalobacteraceae</taxon>
        <taxon>Actimicrobium</taxon>
    </lineage>
</organism>
<evidence type="ECO:0000256" key="2">
    <source>
        <dbReference type="ARBA" id="ARBA00009516"/>
    </source>
</evidence>
<feature type="binding site" evidence="11">
    <location>
        <position position="111"/>
    </location>
    <ligand>
        <name>5-phospho-alpha-D-ribose 1-diphosphate</name>
        <dbReference type="ChEBI" id="CHEBI:58017"/>
    </ligand>
</feature>
<dbReference type="RefSeq" id="WP_344762065.1">
    <property type="nucleotide sequence ID" value="NZ_BAAAZE010000005.1"/>
</dbReference>
<dbReference type="InterPro" id="IPR034332">
    <property type="entry name" value="Upp_B"/>
</dbReference>
<dbReference type="NCBIfam" id="TIGR01091">
    <property type="entry name" value="upp"/>
    <property type="match status" value="1"/>
</dbReference>
<feature type="domain" description="Phosphoribosyltransferase" evidence="12">
    <location>
        <begin position="13"/>
        <end position="216"/>
    </location>
</feature>
<feature type="binding site" evidence="11">
    <location>
        <position position="202"/>
    </location>
    <ligand>
        <name>uracil</name>
        <dbReference type="ChEBI" id="CHEBI:17568"/>
    </ligand>
</feature>
<dbReference type="HAMAP" id="MF_01218_B">
    <property type="entry name" value="Upp_B"/>
    <property type="match status" value="1"/>
</dbReference>
<dbReference type="InterPro" id="IPR005765">
    <property type="entry name" value="UPRT"/>
</dbReference>
<evidence type="ECO:0000313" key="13">
    <source>
        <dbReference type="EMBL" id="GAA4016241.1"/>
    </source>
</evidence>
<dbReference type="Gene3D" id="3.40.50.2020">
    <property type="match status" value="1"/>
</dbReference>
<comment type="catalytic activity">
    <reaction evidence="11">
        <text>UMP + diphosphate = 5-phospho-alpha-D-ribose 1-diphosphate + uracil</text>
        <dbReference type="Rhea" id="RHEA:13017"/>
        <dbReference type="ChEBI" id="CHEBI:17568"/>
        <dbReference type="ChEBI" id="CHEBI:33019"/>
        <dbReference type="ChEBI" id="CHEBI:57865"/>
        <dbReference type="ChEBI" id="CHEBI:58017"/>
        <dbReference type="EC" id="2.4.2.9"/>
    </reaction>
</comment>
<keyword evidence="5 11" id="KW-0328">Glycosyltransferase</keyword>
<keyword evidence="9 11" id="KW-0342">GTP-binding</keyword>
<evidence type="ECO:0000256" key="9">
    <source>
        <dbReference type="ARBA" id="ARBA00023134"/>
    </source>
</evidence>
<name>A0ABP7STF5_9BURK</name>
<keyword evidence="8 11" id="KW-0460">Magnesium</keyword>
<dbReference type="EMBL" id="BAAAZE010000005">
    <property type="protein sequence ID" value="GAA4016241.1"/>
    <property type="molecule type" value="Genomic_DNA"/>
</dbReference>
<accession>A0ABP7STF5</accession>
<dbReference type="Proteomes" id="UP001501353">
    <property type="component" value="Unassembled WGS sequence"/>
</dbReference>
<evidence type="ECO:0000256" key="3">
    <source>
        <dbReference type="ARBA" id="ARBA00011894"/>
    </source>
</evidence>
<feature type="binding site" evidence="11">
    <location>
        <position position="86"/>
    </location>
    <ligand>
        <name>5-phospho-alpha-D-ribose 1-diphosphate</name>
        <dbReference type="ChEBI" id="CHEBI:58017"/>
    </ligand>
</feature>
<comment type="function">
    <text evidence="11">Catalyzes the conversion of uracil and 5-phospho-alpha-D-ribose 1-diphosphate (PRPP) to UMP and diphosphate.</text>
</comment>
<comment type="pathway">
    <text evidence="1 11">Pyrimidine metabolism; UMP biosynthesis via salvage pathway; UMP from uracil: step 1/1.</text>
</comment>
<evidence type="ECO:0000256" key="7">
    <source>
        <dbReference type="ARBA" id="ARBA00022741"/>
    </source>
</evidence>
<comment type="cofactor">
    <cofactor evidence="11">
        <name>Mg(2+)</name>
        <dbReference type="ChEBI" id="CHEBI:18420"/>
    </cofactor>
    <text evidence="11">Binds 1 Mg(2+) ion per subunit. The magnesium is bound as Mg-PRPP.</text>
</comment>
<keyword evidence="6 11" id="KW-0808">Transferase</keyword>
<dbReference type="InterPro" id="IPR000836">
    <property type="entry name" value="PRTase_dom"/>
</dbReference>
<evidence type="ECO:0000256" key="10">
    <source>
        <dbReference type="ARBA" id="ARBA00031082"/>
    </source>
</evidence>
<protein>
    <recommendedName>
        <fullName evidence="3 11">Uracil phosphoribosyltransferase</fullName>
        <ecNumber evidence="3 11">2.4.2.9</ecNumber>
    </recommendedName>
    <alternativeName>
        <fullName evidence="10 11">UMP pyrophosphorylase</fullName>
    </alternativeName>
    <alternativeName>
        <fullName evidence="11">UPRTase</fullName>
    </alternativeName>
</protein>
<comment type="activity regulation">
    <text evidence="11">Allosterically activated by GTP.</text>
</comment>
<dbReference type="InterPro" id="IPR029057">
    <property type="entry name" value="PRTase-like"/>
</dbReference>
<feature type="binding site" evidence="11">
    <location>
        <begin position="137"/>
        <end position="145"/>
    </location>
    <ligand>
        <name>5-phospho-alpha-D-ribose 1-diphosphate</name>
        <dbReference type="ChEBI" id="CHEBI:58017"/>
    </ligand>
</feature>
<comment type="caution">
    <text evidence="13">The sequence shown here is derived from an EMBL/GenBank/DDBJ whole genome shotgun (WGS) entry which is preliminary data.</text>
</comment>
<feature type="binding site" evidence="11">
    <location>
        <begin position="207"/>
        <end position="209"/>
    </location>
    <ligand>
        <name>uracil</name>
        <dbReference type="ChEBI" id="CHEBI:17568"/>
    </ligand>
</feature>
<evidence type="ECO:0000256" key="4">
    <source>
        <dbReference type="ARBA" id="ARBA00022533"/>
    </source>
</evidence>
<dbReference type="Pfam" id="PF14681">
    <property type="entry name" value="UPRTase"/>
    <property type="match status" value="1"/>
</dbReference>
<evidence type="ECO:0000259" key="12">
    <source>
        <dbReference type="Pfam" id="PF14681"/>
    </source>
</evidence>